<name>A0A2G8SLD5_9APHY</name>
<evidence type="ECO:0000313" key="3">
    <source>
        <dbReference type="EMBL" id="PIL34577.1"/>
    </source>
</evidence>
<evidence type="ECO:0000259" key="2">
    <source>
        <dbReference type="Pfam" id="PF12937"/>
    </source>
</evidence>
<accession>A0A2G8SLD5</accession>
<dbReference type="SUPFAM" id="SSF81383">
    <property type="entry name" value="F-box domain"/>
    <property type="match status" value="1"/>
</dbReference>
<proteinExistence type="predicted"/>
<dbReference type="InterPro" id="IPR036047">
    <property type="entry name" value="F-box-like_dom_sf"/>
</dbReference>
<dbReference type="AlphaFoldDB" id="A0A2G8SLD5"/>
<evidence type="ECO:0000313" key="4">
    <source>
        <dbReference type="Proteomes" id="UP000230002"/>
    </source>
</evidence>
<dbReference type="GO" id="GO:0019005">
    <property type="term" value="C:SCF ubiquitin ligase complex"/>
    <property type="evidence" value="ECO:0007669"/>
    <property type="project" value="TreeGrafter"/>
</dbReference>
<dbReference type="Proteomes" id="UP000230002">
    <property type="component" value="Unassembled WGS sequence"/>
</dbReference>
<keyword evidence="1" id="KW-0175">Coiled coil</keyword>
<dbReference type="SUPFAM" id="SSF52047">
    <property type="entry name" value="RNI-like"/>
    <property type="match status" value="1"/>
</dbReference>
<dbReference type="OrthoDB" id="2447803at2759"/>
<feature type="domain" description="F-box" evidence="2">
    <location>
        <begin position="22"/>
        <end position="60"/>
    </location>
</feature>
<evidence type="ECO:0000256" key="1">
    <source>
        <dbReference type="SAM" id="Coils"/>
    </source>
</evidence>
<comment type="caution">
    <text evidence="3">The sequence shown here is derived from an EMBL/GenBank/DDBJ whole genome shotgun (WGS) entry which is preliminary data.</text>
</comment>
<reference evidence="3 4" key="1">
    <citation type="journal article" date="2015" name="Sci. Rep.">
        <title>Chromosome-level genome map provides insights into diverse defense mechanisms in the medicinal fungus Ganoderma sinense.</title>
        <authorList>
            <person name="Zhu Y."/>
            <person name="Xu J."/>
            <person name="Sun C."/>
            <person name="Zhou S."/>
            <person name="Xu H."/>
            <person name="Nelson D.R."/>
            <person name="Qian J."/>
            <person name="Song J."/>
            <person name="Luo H."/>
            <person name="Xiang L."/>
            <person name="Li Y."/>
            <person name="Xu Z."/>
            <person name="Ji A."/>
            <person name="Wang L."/>
            <person name="Lu S."/>
            <person name="Hayward A."/>
            <person name="Sun W."/>
            <person name="Li X."/>
            <person name="Schwartz D.C."/>
            <person name="Wang Y."/>
            <person name="Chen S."/>
        </authorList>
    </citation>
    <scope>NUCLEOTIDE SEQUENCE [LARGE SCALE GENOMIC DNA]</scope>
    <source>
        <strain evidence="3 4">ZZ0214-1</strain>
    </source>
</reference>
<dbReference type="InterPro" id="IPR032675">
    <property type="entry name" value="LRR_dom_sf"/>
</dbReference>
<protein>
    <recommendedName>
        <fullName evidence="2">F-box domain-containing protein</fullName>
    </recommendedName>
</protein>
<dbReference type="Pfam" id="PF12937">
    <property type="entry name" value="F-box-like"/>
    <property type="match status" value="1"/>
</dbReference>
<dbReference type="EMBL" id="AYKW01000005">
    <property type="protein sequence ID" value="PIL34577.1"/>
    <property type="molecule type" value="Genomic_DNA"/>
</dbReference>
<dbReference type="PANTHER" id="PTHR16134">
    <property type="entry name" value="F-BOX/TPR REPEAT PROTEIN POF3"/>
    <property type="match status" value="1"/>
</dbReference>
<organism evidence="3 4">
    <name type="scientific">Ganoderma sinense ZZ0214-1</name>
    <dbReference type="NCBI Taxonomy" id="1077348"/>
    <lineage>
        <taxon>Eukaryota</taxon>
        <taxon>Fungi</taxon>
        <taxon>Dikarya</taxon>
        <taxon>Basidiomycota</taxon>
        <taxon>Agaricomycotina</taxon>
        <taxon>Agaricomycetes</taxon>
        <taxon>Polyporales</taxon>
        <taxon>Polyporaceae</taxon>
        <taxon>Ganoderma</taxon>
    </lineage>
</organism>
<dbReference type="PANTHER" id="PTHR16134:SF148">
    <property type="entry name" value="S-PHASE KINASE-ASSOCIATED PROTEIN 2, ISOFORM A"/>
    <property type="match status" value="1"/>
</dbReference>
<dbReference type="Gene3D" id="3.80.10.10">
    <property type="entry name" value="Ribonuclease Inhibitor"/>
    <property type="match status" value="1"/>
</dbReference>
<keyword evidence="4" id="KW-1185">Reference proteome</keyword>
<sequence>MSLSRSPGSLYGTTTHRVLAIPEIVELVFSFLDDAERANNARVSKGWSEVALDLLWRSVDDLPRLFGLLAQLDRHEDGTRFHRPLEPNDWTRFMHYASRVRTLSVEPGVDRVLRGPFVFDEVARSRTALNILPKLTSFTWLSQQGDRLRMSLMFMHDSIKEFAVTLVPSPGYSLGTFFQEIKLRMPRLTHLDLKFTFSVCEIENDLCRLLEGLPKLQKLTMPRFTLTNKVIETLSLLPDLGTIQFEYIDQGCGDSADLAKWNPALQEGAFPALYDFTISAEISQMLRFVQGPFFPGSSLKSFYFHILTTTAPALLHDFLAAVADACPALAELYLDFVGTPHPIVYRRDPPHGDLVTWATLRPVLKCPKLTTFHFRWDTPLLISHADVAELAAAWPALEVLVLNNEAPPTARPSSNSSSSSSSSSTLTLDALLPFARHCPRLRELGLCLAAETASRAVPALPPFRALRTLGLGLSRIPPAQTDSEAAALFLSQLCPPGCAVTAGVEWPEFFGAAEAATEEDAAALAGVLRETAAWCERWAEVGRVLPLLTRLRMEERARREELEREVVDLRTRCRVLEERLGMGAGAMADKGCVLL</sequence>
<feature type="coiled-coil region" evidence="1">
    <location>
        <begin position="545"/>
        <end position="579"/>
    </location>
</feature>
<gene>
    <name evidence="3" type="ORF">GSI_03356</name>
</gene>
<dbReference type="InterPro" id="IPR001810">
    <property type="entry name" value="F-box_dom"/>
</dbReference>
<dbReference type="STRING" id="1077348.A0A2G8SLD5"/>
<dbReference type="GO" id="GO:0031146">
    <property type="term" value="P:SCF-dependent proteasomal ubiquitin-dependent protein catabolic process"/>
    <property type="evidence" value="ECO:0007669"/>
    <property type="project" value="TreeGrafter"/>
</dbReference>